<feature type="compositionally biased region" description="Polar residues" evidence="1">
    <location>
        <begin position="164"/>
        <end position="176"/>
    </location>
</feature>
<proteinExistence type="predicted"/>
<keyword evidence="3" id="KW-1185">Reference proteome</keyword>
<name>A0ABD1IDT9_SALDI</name>
<organism evidence="2 3">
    <name type="scientific">Salvia divinorum</name>
    <name type="common">Maria pastora</name>
    <name type="synonym">Diviner's sage</name>
    <dbReference type="NCBI Taxonomy" id="28513"/>
    <lineage>
        <taxon>Eukaryota</taxon>
        <taxon>Viridiplantae</taxon>
        <taxon>Streptophyta</taxon>
        <taxon>Embryophyta</taxon>
        <taxon>Tracheophyta</taxon>
        <taxon>Spermatophyta</taxon>
        <taxon>Magnoliopsida</taxon>
        <taxon>eudicotyledons</taxon>
        <taxon>Gunneridae</taxon>
        <taxon>Pentapetalae</taxon>
        <taxon>asterids</taxon>
        <taxon>lamiids</taxon>
        <taxon>Lamiales</taxon>
        <taxon>Lamiaceae</taxon>
        <taxon>Nepetoideae</taxon>
        <taxon>Mentheae</taxon>
        <taxon>Salviinae</taxon>
        <taxon>Salvia</taxon>
        <taxon>Salvia subgen. Calosphace</taxon>
    </lineage>
</organism>
<evidence type="ECO:0000313" key="2">
    <source>
        <dbReference type="EMBL" id="KAL1566845.1"/>
    </source>
</evidence>
<feature type="compositionally biased region" description="Polar residues" evidence="1">
    <location>
        <begin position="223"/>
        <end position="243"/>
    </location>
</feature>
<protein>
    <submittedName>
        <fullName evidence="2">Uncharacterized protein</fullName>
    </submittedName>
</protein>
<sequence>MDIPPQPQFLYKGRWNSELDDILISTIIRLKTEVSWTLNEYSSHFLQAGIKEIKEAKGEVFDEVDIRIRLSVLKLRYRTFKEVLANPMTYLDSPNETVIAIDMVWKEILKKTPFAGAYYHKQEPEFHRLAILFGMDDVKMEEEREIIVNSDTTEHIVADGDAGESNTVDTEEVNSPNMPPPTRVRRKLFDESSEVSDRESTNEKARNTYAVHSSNELVKKFGTPTSKYHSPTSHASSGASNSPLGWLHQP</sequence>
<gene>
    <name evidence="2" type="ORF">AAHA92_02401</name>
</gene>
<dbReference type="AlphaFoldDB" id="A0ABD1IDT9"/>
<feature type="compositionally biased region" description="Basic and acidic residues" evidence="1">
    <location>
        <begin position="187"/>
        <end position="206"/>
    </location>
</feature>
<dbReference type="EMBL" id="JBEAFC010000002">
    <property type="protein sequence ID" value="KAL1566845.1"/>
    <property type="molecule type" value="Genomic_DNA"/>
</dbReference>
<accession>A0ABD1IDT9</accession>
<feature type="region of interest" description="Disordered" evidence="1">
    <location>
        <begin position="160"/>
        <end position="250"/>
    </location>
</feature>
<dbReference type="Proteomes" id="UP001567538">
    <property type="component" value="Unassembled WGS sequence"/>
</dbReference>
<evidence type="ECO:0000256" key="1">
    <source>
        <dbReference type="SAM" id="MobiDB-lite"/>
    </source>
</evidence>
<reference evidence="2 3" key="1">
    <citation type="submission" date="2024-06" db="EMBL/GenBank/DDBJ databases">
        <title>A chromosome level genome sequence of Diviner's sage (Salvia divinorum).</title>
        <authorList>
            <person name="Ford S.A."/>
            <person name="Ro D.-K."/>
            <person name="Ness R.W."/>
            <person name="Phillips M.A."/>
        </authorList>
    </citation>
    <scope>NUCLEOTIDE SEQUENCE [LARGE SCALE GENOMIC DNA]</scope>
    <source>
        <strain evidence="2">SAF-2024a</strain>
        <tissue evidence="2">Leaf</tissue>
    </source>
</reference>
<comment type="caution">
    <text evidence="2">The sequence shown here is derived from an EMBL/GenBank/DDBJ whole genome shotgun (WGS) entry which is preliminary data.</text>
</comment>
<evidence type="ECO:0000313" key="3">
    <source>
        <dbReference type="Proteomes" id="UP001567538"/>
    </source>
</evidence>